<evidence type="ECO:0000256" key="1">
    <source>
        <dbReference type="ARBA" id="ARBA00001946"/>
    </source>
</evidence>
<dbReference type="GO" id="GO:0051073">
    <property type="term" value="F:adenosylcobinamide-GDP ribazoletransferase activity"/>
    <property type="evidence" value="ECO:0007669"/>
    <property type="project" value="UniProtKB-EC"/>
</dbReference>
<evidence type="ECO:0000256" key="6">
    <source>
        <dbReference type="ARBA" id="ARBA00015850"/>
    </source>
</evidence>
<gene>
    <name evidence="19" type="primary">cobS</name>
    <name evidence="20" type="ORF">FHS82_001733</name>
</gene>
<keyword evidence="21" id="KW-1185">Reference proteome</keyword>
<evidence type="ECO:0000256" key="5">
    <source>
        <dbReference type="ARBA" id="ARBA00013200"/>
    </source>
</evidence>
<evidence type="ECO:0000256" key="8">
    <source>
        <dbReference type="ARBA" id="ARBA00022573"/>
    </source>
</evidence>
<keyword evidence="10 19" id="KW-0812">Transmembrane</keyword>
<keyword evidence="12 19" id="KW-1133">Transmembrane helix</keyword>
<keyword evidence="13 19" id="KW-0472">Membrane</keyword>
<evidence type="ECO:0000256" key="4">
    <source>
        <dbReference type="ARBA" id="ARBA00010561"/>
    </source>
</evidence>
<reference evidence="20 21" key="1">
    <citation type="submission" date="2020-03" db="EMBL/GenBank/DDBJ databases">
        <title>Genomic Encyclopedia of Type Strains, Phase IV (KMG-IV): sequencing the most valuable type-strain genomes for metagenomic binning, comparative biology and taxonomic classification.</title>
        <authorList>
            <person name="Goeker M."/>
        </authorList>
    </citation>
    <scope>NUCLEOTIDE SEQUENCE [LARGE SCALE GENOMIC DNA]</scope>
    <source>
        <strain evidence="20 21">DSM 103870</strain>
    </source>
</reference>
<dbReference type="Pfam" id="PF02654">
    <property type="entry name" value="CobS"/>
    <property type="match status" value="1"/>
</dbReference>
<comment type="pathway">
    <text evidence="3 19">Cofactor biosynthesis; adenosylcobalamin biosynthesis; adenosylcobalamin from cob(II)yrinate a,c-diamide: step 7/7.</text>
</comment>
<evidence type="ECO:0000256" key="11">
    <source>
        <dbReference type="ARBA" id="ARBA00022842"/>
    </source>
</evidence>
<proteinExistence type="inferred from homology"/>
<dbReference type="PANTHER" id="PTHR34148">
    <property type="entry name" value="ADENOSYLCOBINAMIDE-GDP RIBAZOLETRANSFERASE"/>
    <property type="match status" value="1"/>
</dbReference>
<comment type="similarity">
    <text evidence="4 19">Belongs to the CobS family.</text>
</comment>
<evidence type="ECO:0000256" key="13">
    <source>
        <dbReference type="ARBA" id="ARBA00023136"/>
    </source>
</evidence>
<evidence type="ECO:0000256" key="3">
    <source>
        <dbReference type="ARBA" id="ARBA00004663"/>
    </source>
</evidence>
<evidence type="ECO:0000256" key="12">
    <source>
        <dbReference type="ARBA" id="ARBA00022989"/>
    </source>
</evidence>
<comment type="function">
    <text evidence="14 19">Joins adenosylcobinamide-GDP and alpha-ribazole to generate adenosylcobalamin (Ado-cobalamin). Also synthesizes adenosylcobalamin 5'-phosphate from adenosylcobinamide-GDP and alpha-ribazole 5'-phosphate.</text>
</comment>
<comment type="subcellular location">
    <subcellularLocation>
        <location evidence="2 19">Cell membrane</location>
        <topology evidence="2 19">Multi-pass membrane protein</topology>
    </subcellularLocation>
</comment>
<keyword evidence="7 19" id="KW-1003">Cell membrane</keyword>
<evidence type="ECO:0000256" key="16">
    <source>
        <dbReference type="ARBA" id="ARBA00032853"/>
    </source>
</evidence>
<evidence type="ECO:0000313" key="20">
    <source>
        <dbReference type="EMBL" id="NIJ57897.1"/>
    </source>
</evidence>
<comment type="catalytic activity">
    <reaction evidence="17 19">
        <text>alpha-ribazole + adenosylcob(III)inamide-GDP = adenosylcob(III)alamin + GMP + H(+)</text>
        <dbReference type="Rhea" id="RHEA:16049"/>
        <dbReference type="ChEBI" id="CHEBI:10329"/>
        <dbReference type="ChEBI" id="CHEBI:15378"/>
        <dbReference type="ChEBI" id="CHEBI:18408"/>
        <dbReference type="ChEBI" id="CHEBI:58115"/>
        <dbReference type="ChEBI" id="CHEBI:60487"/>
        <dbReference type="EC" id="2.7.8.26"/>
    </reaction>
</comment>
<keyword evidence="11 19" id="KW-0460">Magnesium</keyword>
<organism evidence="20 21">
    <name type="scientific">Pseudochelatococcus lubricantis</name>
    <dbReference type="NCBI Taxonomy" id="1538102"/>
    <lineage>
        <taxon>Bacteria</taxon>
        <taxon>Pseudomonadati</taxon>
        <taxon>Pseudomonadota</taxon>
        <taxon>Alphaproteobacteria</taxon>
        <taxon>Hyphomicrobiales</taxon>
        <taxon>Chelatococcaceae</taxon>
        <taxon>Pseudochelatococcus</taxon>
    </lineage>
</organism>
<evidence type="ECO:0000256" key="10">
    <source>
        <dbReference type="ARBA" id="ARBA00022692"/>
    </source>
</evidence>
<evidence type="ECO:0000256" key="9">
    <source>
        <dbReference type="ARBA" id="ARBA00022679"/>
    </source>
</evidence>
<dbReference type="EC" id="2.7.8.26" evidence="5 19"/>
<feature type="transmembrane region" description="Helical" evidence="19">
    <location>
        <begin position="39"/>
        <end position="60"/>
    </location>
</feature>
<evidence type="ECO:0000256" key="17">
    <source>
        <dbReference type="ARBA" id="ARBA00048623"/>
    </source>
</evidence>
<dbReference type="PANTHER" id="PTHR34148:SF1">
    <property type="entry name" value="ADENOSYLCOBINAMIDE-GDP RIBAZOLETRANSFERASE"/>
    <property type="match status" value="1"/>
</dbReference>
<evidence type="ECO:0000313" key="21">
    <source>
        <dbReference type="Proteomes" id="UP001429580"/>
    </source>
</evidence>
<dbReference type="RefSeq" id="WP_166950958.1">
    <property type="nucleotide sequence ID" value="NZ_JAASQI010000003.1"/>
</dbReference>
<comment type="catalytic activity">
    <reaction evidence="18 19">
        <text>alpha-ribazole 5'-phosphate + adenosylcob(III)inamide-GDP = adenosylcob(III)alamin 5'-phosphate + GMP + H(+)</text>
        <dbReference type="Rhea" id="RHEA:23560"/>
        <dbReference type="ChEBI" id="CHEBI:15378"/>
        <dbReference type="ChEBI" id="CHEBI:57918"/>
        <dbReference type="ChEBI" id="CHEBI:58115"/>
        <dbReference type="ChEBI" id="CHEBI:60487"/>
        <dbReference type="ChEBI" id="CHEBI:60493"/>
        <dbReference type="EC" id="2.7.8.26"/>
    </reaction>
</comment>
<accession>A0ABX0UYT6</accession>
<evidence type="ECO:0000256" key="19">
    <source>
        <dbReference type="HAMAP-Rule" id="MF_00719"/>
    </source>
</evidence>
<feature type="transmembrane region" description="Helical" evidence="19">
    <location>
        <begin position="114"/>
        <end position="137"/>
    </location>
</feature>
<evidence type="ECO:0000256" key="7">
    <source>
        <dbReference type="ARBA" id="ARBA00022475"/>
    </source>
</evidence>
<feature type="transmembrane region" description="Helical" evidence="19">
    <location>
        <begin position="66"/>
        <end position="84"/>
    </location>
</feature>
<evidence type="ECO:0000256" key="15">
    <source>
        <dbReference type="ARBA" id="ARBA00032605"/>
    </source>
</evidence>
<keyword evidence="8 19" id="KW-0169">Cobalamin biosynthesis</keyword>
<evidence type="ECO:0000256" key="18">
    <source>
        <dbReference type="ARBA" id="ARBA00049504"/>
    </source>
</evidence>
<dbReference type="InterPro" id="IPR003805">
    <property type="entry name" value="CobS"/>
</dbReference>
<evidence type="ECO:0000256" key="2">
    <source>
        <dbReference type="ARBA" id="ARBA00004651"/>
    </source>
</evidence>
<protein>
    <recommendedName>
        <fullName evidence="6 19">Adenosylcobinamide-GDP ribazoletransferase</fullName>
        <ecNumber evidence="5 19">2.7.8.26</ecNumber>
    </recommendedName>
    <alternativeName>
        <fullName evidence="16 19">Cobalamin synthase</fullName>
    </alternativeName>
    <alternativeName>
        <fullName evidence="15 19">Cobalamin-5'-phosphate synthase</fullName>
    </alternativeName>
</protein>
<evidence type="ECO:0000256" key="14">
    <source>
        <dbReference type="ARBA" id="ARBA00025228"/>
    </source>
</evidence>
<keyword evidence="9 19" id="KW-0808">Transferase</keyword>
<comment type="cofactor">
    <cofactor evidence="1 19">
        <name>Mg(2+)</name>
        <dbReference type="ChEBI" id="CHEBI:18420"/>
    </cofactor>
</comment>
<comment type="caution">
    <text evidence="20">The sequence shown here is derived from an EMBL/GenBank/DDBJ whole genome shotgun (WGS) entry which is preliminary data.</text>
</comment>
<dbReference type="HAMAP" id="MF_00719">
    <property type="entry name" value="CobS"/>
    <property type="match status" value="1"/>
</dbReference>
<name>A0ABX0UYT6_9HYPH</name>
<dbReference type="EMBL" id="JAASQI010000003">
    <property type="protein sequence ID" value="NIJ57897.1"/>
    <property type="molecule type" value="Genomic_DNA"/>
</dbReference>
<sequence length="255" mass="25647">MKADCPAPLADFLHCVGFYTRIPVPTLPQTDRSFAARQWAAPLAGLVPGAAGTGVLWLALAVHLPIEAAAAIALAGTVLVTGALHEDGLADVADGFGGGHDRERKLAIMKDSRIGTYGVLALVLGCLARWSALVALASAGMAAAAPALVAAHVASRALMPAFMNAVPPARATGLSAGMGRVGGKTAAAALAIGAVALLPGGLSFTLAASMLLALWFLALKRLCERQIGGQTGDVVGALQQGAEIVLLLSACVFLS</sequence>
<dbReference type="Proteomes" id="UP001429580">
    <property type="component" value="Unassembled WGS sequence"/>
</dbReference>
<feature type="transmembrane region" description="Helical" evidence="19">
    <location>
        <begin position="187"/>
        <end position="217"/>
    </location>
</feature>